<dbReference type="EMBL" id="SKBQ01000025">
    <property type="protein sequence ID" value="TPX14904.1"/>
    <property type="molecule type" value="Genomic_DNA"/>
</dbReference>
<dbReference type="AlphaFoldDB" id="A0A507B8G6"/>
<feature type="compositionally biased region" description="Polar residues" evidence="1">
    <location>
        <begin position="491"/>
        <end position="503"/>
    </location>
</feature>
<sequence length="686" mass="73822">MTRLLSDSLQPTSALVDSDSMRTSSFSGVSGESSTSVISPLALPSRGAHGGAHGYFDYQNSSSSGSRDRLASPAPQGSTTNPVPDSRATRSVRSPLSSSSRALPQPEPPMFLSPHLTPTSTQIHQQMQQERRRQQRSASLSPTRRAASVGSHGMGRTRSAVGSPSNMPYAMLPLDGALNGVRSPPSVSAGPACGYSVSSFTGRSVSVDGSNPQTYQTIIQQLKQQNKVIREAWENERKYLEANRARAEEVYREERAIMEVERTEWDLERAMLLERIRILEGRSSSIDSLRFSRPHRIDEEPSVLMLDNPRNGSIDASPESLRGSETSLARGQILNGDSFNNLSSQTAIPRSYPIQPAELASSQTLTRLPPESAPFISLPQQAQPDFLADDEPAEVLLDARGAPIPSVDVQEIHPELEGILIKAKAIKKPTFTDGDTSASDSKSSSEKPSPPSEPEPEPTLVLAKVSSKEQTLQVLAAAEDRRLTMHAGHTPSHSLSVLPSTQGTAATTASSSGENTPTIQLGADGLILADPRPQSAAPKKRPEMHAEPQHAEIAADEDHPERLMEPSEGDAELKGPLMIRNIPAHDEVFFRRLSEKLEDVVQNDEAPTVLQGPEPPQAAPVELNAEPVLAKVDGDEVIEAQKPKERSSSTSSVGSKTGGDEPDIPLKLKISNNFGAPFGAVRPTVF</sequence>
<comment type="caution">
    <text evidence="2">The sequence shown here is derived from an EMBL/GenBank/DDBJ whole genome shotgun (WGS) entry which is preliminary data.</text>
</comment>
<dbReference type="GeneID" id="41972460"/>
<feature type="compositionally biased region" description="Low complexity" evidence="1">
    <location>
        <begin position="91"/>
        <end position="101"/>
    </location>
</feature>
<feature type="region of interest" description="Disordered" evidence="1">
    <location>
        <begin position="430"/>
        <end position="574"/>
    </location>
</feature>
<keyword evidence="3" id="KW-1185">Reference proteome</keyword>
<evidence type="ECO:0000313" key="2">
    <source>
        <dbReference type="EMBL" id="TPX14904.1"/>
    </source>
</evidence>
<evidence type="ECO:0000313" key="3">
    <source>
        <dbReference type="Proteomes" id="UP000319257"/>
    </source>
</evidence>
<name>A0A507B8G6_9PEZI</name>
<feature type="compositionally biased region" description="Basic and acidic residues" evidence="1">
    <location>
        <begin position="540"/>
        <end position="550"/>
    </location>
</feature>
<reference evidence="2 3" key="1">
    <citation type="submission" date="2019-06" db="EMBL/GenBank/DDBJ databases">
        <title>Draft genome sequence of the filamentous fungus Phialemoniopsis curvata isolated from diesel fuel.</title>
        <authorList>
            <person name="Varaljay V.A."/>
            <person name="Lyon W.J."/>
            <person name="Crouch A.L."/>
            <person name="Drake C.E."/>
            <person name="Hollomon J.M."/>
            <person name="Nadeau L.J."/>
            <person name="Nunn H.S."/>
            <person name="Stevenson B.S."/>
            <person name="Bojanowski C.L."/>
            <person name="Crookes-Goodson W.J."/>
        </authorList>
    </citation>
    <scope>NUCLEOTIDE SEQUENCE [LARGE SCALE GENOMIC DNA]</scope>
    <source>
        <strain evidence="2 3">D216</strain>
    </source>
</reference>
<feature type="region of interest" description="Disordered" evidence="1">
    <location>
        <begin position="633"/>
        <end position="665"/>
    </location>
</feature>
<dbReference type="Proteomes" id="UP000319257">
    <property type="component" value="Unassembled WGS sequence"/>
</dbReference>
<dbReference type="RefSeq" id="XP_030996615.1">
    <property type="nucleotide sequence ID" value="XM_031139488.1"/>
</dbReference>
<accession>A0A507B8G6</accession>
<dbReference type="OrthoDB" id="5427699at2759"/>
<dbReference type="InParanoid" id="A0A507B8G6"/>
<feature type="region of interest" description="Disordered" evidence="1">
    <location>
        <begin position="1"/>
        <end position="165"/>
    </location>
</feature>
<proteinExistence type="predicted"/>
<feature type="compositionally biased region" description="Polar residues" evidence="1">
    <location>
        <begin position="1"/>
        <end position="15"/>
    </location>
</feature>
<organism evidence="2 3">
    <name type="scientific">Thyridium curvatum</name>
    <dbReference type="NCBI Taxonomy" id="1093900"/>
    <lineage>
        <taxon>Eukaryota</taxon>
        <taxon>Fungi</taxon>
        <taxon>Dikarya</taxon>
        <taxon>Ascomycota</taxon>
        <taxon>Pezizomycotina</taxon>
        <taxon>Sordariomycetes</taxon>
        <taxon>Sordariomycetidae</taxon>
        <taxon>Thyridiales</taxon>
        <taxon>Thyridiaceae</taxon>
        <taxon>Thyridium</taxon>
    </lineage>
</organism>
<evidence type="ECO:0000256" key="1">
    <source>
        <dbReference type="SAM" id="MobiDB-lite"/>
    </source>
</evidence>
<feature type="compositionally biased region" description="Basic and acidic residues" evidence="1">
    <location>
        <begin position="556"/>
        <end position="565"/>
    </location>
</feature>
<gene>
    <name evidence="2" type="ORF">E0L32_005013</name>
</gene>
<protein>
    <submittedName>
        <fullName evidence="2">Uncharacterized protein</fullName>
    </submittedName>
</protein>
<feature type="compositionally biased region" description="Low complexity" evidence="1">
    <location>
        <begin position="23"/>
        <end position="39"/>
    </location>
</feature>
<feature type="region of interest" description="Disordered" evidence="1">
    <location>
        <begin position="300"/>
        <end position="326"/>
    </location>
</feature>